<sequence length="64" mass="7349">MSQVLKLFSKVLRNQIRKKCDQDVSEEQTPDTLQMEMLKMIPQPVLLPKLKKSVNPDLPLALSD</sequence>
<dbReference type="AlphaFoldDB" id="A0A653DPY2"/>
<proteinExistence type="predicted"/>
<dbReference type="Proteomes" id="UP000410492">
    <property type="component" value="Unassembled WGS sequence"/>
</dbReference>
<reference evidence="1 2" key="1">
    <citation type="submission" date="2019-01" db="EMBL/GenBank/DDBJ databases">
        <authorList>
            <person name="Sayadi A."/>
        </authorList>
    </citation>
    <scope>NUCLEOTIDE SEQUENCE [LARGE SCALE GENOMIC DNA]</scope>
</reference>
<evidence type="ECO:0000313" key="2">
    <source>
        <dbReference type="Proteomes" id="UP000410492"/>
    </source>
</evidence>
<keyword evidence="2" id="KW-1185">Reference proteome</keyword>
<accession>A0A653DPY2</accession>
<evidence type="ECO:0000313" key="1">
    <source>
        <dbReference type="EMBL" id="VEN61398.1"/>
    </source>
</evidence>
<dbReference type="EMBL" id="CAACVG010013155">
    <property type="protein sequence ID" value="VEN61398.1"/>
    <property type="molecule type" value="Genomic_DNA"/>
</dbReference>
<protein>
    <submittedName>
        <fullName evidence="1">Uncharacterized protein</fullName>
    </submittedName>
</protein>
<gene>
    <name evidence="1" type="ORF">CALMAC_LOCUS18817</name>
</gene>
<organism evidence="1 2">
    <name type="scientific">Callosobruchus maculatus</name>
    <name type="common">Southern cowpea weevil</name>
    <name type="synonym">Pulse bruchid</name>
    <dbReference type="NCBI Taxonomy" id="64391"/>
    <lineage>
        <taxon>Eukaryota</taxon>
        <taxon>Metazoa</taxon>
        <taxon>Ecdysozoa</taxon>
        <taxon>Arthropoda</taxon>
        <taxon>Hexapoda</taxon>
        <taxon>Insecta</taxon>
        <taxon>Pterygota</taxon>
        <taxon>Neoptera</taxon>
        <taxon>Endopterygota</taxon>
        <taxon>Coleoptera</taxon>
        <taxon>Polyphaga</taxon>
        <taxon>Cucujiformia</taxon>
        <taxon>Chrysomeloidea</taxon>
        <taxon>Chrysomelidae</taxon>
        <taxon>Bruchinae</taxon>
        <taxon>Bruchini</taxon>
        <taxon>Callosobruchus</taxon>
    </lineage>
</organism>
<name>A0A653DPY2_CALMS</name>